<reference evidence="2 3" key="1">
    <citation type="submission" date="2018-07" db="EMBL/GenBank/DDBJ databases">
        <title>Genomic Encyclopedia of Type Strains, Phase IV (KMG-IV): sequencing the most valuable type-strain genomes for metagenomic binning, comparative biology and taxonomic classification.</title>
        <authorList>
            <person name="Goeker M."/>
        </authorList>
    </citation>
    <scope>NUCLEOTIDE SEQUENCE [LARGE SCALE GENOMIC DNA]</scope>
    <source>
        <strain evidence="2 3">DSM 21410</strain>
    </source>
</reference>
<evidence type="ECO:0000256" key="1">
    <source>
        <dbReference type="SAM" id="SignalP"/>
    </source>
</evidence>
<comment type="caution">
    <text evidence="2">The sequence shown here is derived from an EMBL/GenBank/DDBJ whole genome shotgun (WGS) entry which is preliminary data.</text>
</comment>
<protein>
    <recommendedName>
        <fullName evidence="4">PorV/PorQ family protein</fullName>
    </recommendedName>
</protein>
<proteinExistence type="predicted"/>
<evidence type="ECO:0008006" key="4">
    <source>
        <dbReference type="Google" id="ProtNLM"/>
    </source>
</evidence>
<keyword evidence="3" id="KW-1185">Reference proteome</keyword>
<feature type="chain" id="PRO_5016630264" description="PorV/PorQ family protein" evidence="1">
    <location>
        <begin position="21"/>
        <end position="334"/>
    </location>
</feature>
<sequence length="334" mass="36323">MRFFFTGIALLISLSTRILAQVFPSYGGERAGLSALTFLKNDINPRSAAMGGASAAITGDAFSILSNPAALVQLKEHGFTLANKFIGAGVNQSFVSYVNPQSDETSVWGFSLNSLTSGYIKERTEFMPGGTGREISVINMAFGATYAKMLTEQFSFGLTMKYVYEHVAGFNNHTAAVDLAFLYKTDFKNLQFSAVLHNFGGSSSLASREDIPVTFNRTTGIALESNPVPTVFSIGLSIVPYKVEKHSLLASFQISHPNDNSENIRLGAEYTYDNQFFGRLGYKFNVLGHVFPTAGVGMAAPMAGGQVLMIDYAFTATRFFGSQHLIGLRYMMPK</sequence>
<evidence type="ECO:0000313" key="2">
    <source>
        <dbReference type="EMBL" id="RCX05227.1"/>
    </source>
</evidence>
<dbReference type="SUPFAM" id="SSF56935">
    <property type="entry name" value="Porins"/>
    <property type="match status" value="1"/>
</dbReference>
<dbReference type="Proteomes" id="UP000253517">
    <property type="component" value="Unassembled WGS sequence"/>
</dbReference>
<dbReference type="RefSeq" id="WP_125039362.1">
    <property type="nucleotide sequence ID" value="NZ_BHZF01000001.1"/>
</dbReference>
<dbReference type="NCBIfam" id="NF033709">
    <property type="entry name" value="PorV_fam"/>
    <property type="match status" value="1"/>
</dbReference>
<keyword evidence="1" id="KW-0732">Signal</keyword>
<dbReference type="Gene3D" id="2.40.160.60">
    <property type="entry name" value="Outer membrane protein transport protein (OMPP1/FadL/TodX)"/>
    <property type="match status" value="1"/>
</dbReference>
<feature type="signal peptide" evidence="1">
    <location>
        <begin position="1"/>
        <end position="20"/>
    </location>
</feature>
<dbReference type="EMBL" id="QPJS01000001">
    <property type="protein sequence ID" value="RCX05227.1"/>
    <property type="molecule type" value="Genomic_DNA"/>
</dbReference>
<accession>A0A369AAX5</accession>
<evidence type="ECO:0000313" key="3">
    <source>
        <dbReference type="Proteomes" id="UP000253517"/>
    </source>
</evidence>
<name>A0A369AAX5_9FLAO</name>
<dbReference type="AlphaFoldDB" id="A0A369AAX5"/>
<gene>
    <name evidence="2" type="ORF">DES35_101511</name>
</gene>
<organism evidence="2 3">
    <name type="scientific">Schleiferia thermophila</name>
    <dbReference type="NCBI Taxonomy" id="884107"/>
    <lineage>
        <taxon>Bacteria</taxon>
        <taxon>Pseudomonadati</taxon>
        <taxon>Bacteroidota</taxon>
        <taxon>Flavobacteriia</taxon>
        <taxon>Flavobacteriales</taxon>
        <taxon>Schleiferiaceae</taxon>
        <taxon>Schleiferia</taxon>
    </lineage>
</organism>